<organism evidence="2 3">
    <name type="scientific">Paramagnetospirillum magnetotacticum MS-1</name>
    <dbReference type="NCBI Taxonomy" id="272627"/>
    <lineage>
        <taxon>Bacteria</taxon>
        <taxon>Pseudomonadati</taxon>
        <taxon>Pseudomonadota</taxon>
        <taxon>Alphaproteobacteria</taxon>
        <taxon>Rhodospirillales</taxon>
        <taxon>Magnetospirillaceae</taxon>
        <taxon>Paramagnetospirillum</taxon>
    </lineage>
</organism>
<evidence type="ECO:0000259" key="1">
    <source>
        <dbReference type="Pfam" id="PF07929"/>
    </source>
</evidence>
<gene>
    <name evidence="2" type="ORF">CCC_01415</name>
</gene>
<dbReference type="SUPFAM" id="SSF159941">
    <property type="entry name" value="MM3350-like"/>
    <property type="match status" value="1"/>
</dbReference>
<feature type="domain" description="Plasmid pRiA4b Orf3-like" evidence="1">
    <location>
        <begin position="5"/>
        <end position="173"/>
    </location>
</feature>
<dbReference type="Pfam" id="PF07929">
    <property type="entry name" value="PRiA4_ORF3"/>
    <property type="match status" value="1"/>
</dbReference>
<evidence type="ECO:0000313" key="3">
    <source>
        <dbReference type="Proteomes" id="UP000031971"/>
    </source>
</evidence>
<accession>A0A0C2U643</accession>
<protein>
    <submittedName>
        <fullName evidence="2">TnpR protein</fullName>
    </submittedName>
</protein>
<dbReference type="Gene3D" id="3.10.290.30">
    <property type="entry name" value="MM3350-like"/>
    <property type="match status" value="1"/>
</dbReference>
<keyword evidence="3" id="KW-1185">Reference proteome</keyword>
<evidence type="ECO:0000313" key="2">
    <source>
        <dbReference type="EMBL" id="KIL96922.1"/>
    </source>
</evidence>
<reference evidence="2 3" key="1">
    <citation type="submission" date="2015-01" db="EMBL/GenBank/DDBJ databases">
        <title>Genome Sequence of Magnetospirillum magnetotacticum Strain MS-1.</title>
        <authorList>
            <person name="Marinov G.K."/>
            <person name="Smalley M.D."/>
            <person name="DeSalvo G."/>
        </authorList>
    </citation>
    <scope>NUCLEOTIDE SEQUENCE [LARGE SCALE GENOMIC DNA]</scope>
    <source>
        <strain evidence="2 3">MS-1</strain>
    </source>
</reference>
<name>A0A0C2U643_PARME</name>
<dbReference type="OrthoDB" id="9816539at2"/>
<dbReference type="STRING" id="272627.CCC_01415"/>
<dbReference type="PANTHER" id="PTHR41878:SF1">
    <property type="entry name" value="TNPR PROTEIN"/>
    <property type="match status" value="1"/>
</dbReference>
<proteinExistence type="predicted"/>
<dbReference type="PANTHER" id="PTHR41878">
    <property type="entry name" value="LEXA REPRESSOR-RELATED"/>
    <property type="match status" value="1"/>
</dbReference>
<comment type="caution">
    <text evidence="2">The sequence shown here is derived from an EMBL/GenBank/DDBJ whole genome shotgun (WGS) entry which is preliminary data.</text>
</comment>
<sequence>MIEPIARIRIELQDIEPKIWRRVDVPLSTSLMGLHDIIQVAMGWQDEHLFDFRVGDKIYSEPYPDDDMYERKTYNAKSIRLKTLVERGVGQFLYTYDFGDNWQHDIVIEGVRDGEAEIDYPVFVDGARRCPPDDVGGAPGFMDFLEAMLNPTHEEHRRMIEWYGKSFDPLDINEAHVRRVLSWFADRRRGPLASHRNGRRKKAIN</sequence>
<dbReference type="RefSeq" id="WP_009870321.1">
    <property type="nucleotide sequence ID" value="NZ_JXSL01000033.1"/>
</dbReference>
<dbReference type="Proteomes" id="UP000031971">
    <property type="component" value="Unassembled WGS sequence"/>
</dbReference>
<dbReference type="InterPro" id="IPR012912">
    <property type="entry name" value="Plasmid_pRiA4b_Orf3-like"/>
</dbReference>
<dbReference type="AlphaFoldDB" id="A0A0C2U643"/>
<dbReference type="EMBL" id="JXSL01000033">
    <property type="protein sequence ID" value="KIL96922.1"/>
    <property type="molecule type" value="Genomic_DNA"/>
</dbReference>
<dbReference type="InterPro" id="IPR024047">
    <property type="entry name" value="MM3350-like_sf"/>
</dbReference>